<dbReference type="HOGENOM" id="CLU_036604_3_0_9"/>
<evidence type="ECO:0000256" key="2">
    <source>
        <dbReference type="ARBA" id="ARBA00006479"/>
    </source>
</evidence>
<evidence type="ECO:0000256" key="7">
    <source>
        <dbReference type="ARBA" id="ARBA00048451"/>
    </source>
</evidence>
<dbReference type="GO" id="GO:0008865">
    <property type="term" value="F:fructokinase activity"/>
    <property type="evidence" value="ECO:0007669"/>
    <property type="project" value="UniProtKB-EC"/>
</dbReference>
<evidence type="ECO:0000256" key="4">
    <source>
        <dbReference type="ARBA" id="ARBA00022833"/>
    </source>
</evidence>
<gene>
    <name evidence="8" type="ORF">HMPREF9453_00987</name>
</gene>
<dbReference type="Gene3D" id="3.30.420.40">
    <property type="match status" value="2"/>
</dbReference>
<evidence type="ECO:0000313" key="9">
    <source>
        <dbReference type="Proteomes" id="UP000003277"/>
    </source>
</evidence>
<keyword evidence="3" id="KW-0479">Metal-binding</keyword>
<dbReference type="EMBL" id="ADLT01000022">
    <property type="protein sequence ID" value="EHO63099.1"/>
    <property type="molecule type" value="Genomic_DNA"/>
</dbReference>
<comment type="catalytic activity">
    <reaction evidence="7">
        <text>D-fructose + ATP = D-fructose 6-phosphate + ADP + H(+)</text>
        <dbReference type="Rhea" id="RHEA:16125"/>
        <dbReference type="ChEBI" id="CHEBI:15378"/>
        <dbReference type="ChEBI" id="CHEBI:30616"/>
        <dbReference type="ChEBI" id="CHEBI:37721"/>
        <dbReference type="ChEBI" id="CHEBI:61527"/>
        <dbReference type="ChEBI" id="CHEBI:456216"/>
        <dbReference type="EC" id="2.7.1.4"/>
    </reaction>
</comment>
<dbReference type="PATRIC" id="fig|742743.3.peg.1012"/>
<dbReference type="FunFam" id="3.30.420.40:FF:000136">
    <property type="entry name" value="Putative fructokinase"/>
    <property type="match status" value="1"/>
</dbReference>
<keyword evidence="5" id="KW-0460">Magnesium</keyword>
<dbReference type="InterPro" id="IPR043129">
    <property type="entry name" value="ATPase_NBD"/>
</dbReference>
<dbReference type="GO" id="GO:0046872">
    <property type="term" value="F:metal ion binding"/>
    <property type="evidence" value="ECO:0007669"/>
    <property type="project" value="UniProtKB-KW"/>
</dbReference>
<evidence type="ECO:0000256" key="3">
    <source>
        <dbReference type="ARBA" id="ARBA00022723"/>
    </source>
</evidence>
<evidence type="ECO:0000313" key="8">
    <source>
        <dbReference type="EMBL" id="EHO63099.1"/>
    </source>
</evidence>
<evidence type="ECO:0000256" key="1">
    <source>
        <dbReference type="ARBA" id="ARBA00001946"/>
    </source>
</evidence>
<comment type="caution">
    <text evidence="8">The sequence shown here is derived from an EMBL/GenBank/DDBJ whole genome shotgun (WGS) entry which is preliminary data.</text>
</comment>
<dbReference type="PANTHER" id="PTHR42742:SF3">
    <property type="entry name" value="FRUCTOKINASE"/>
    <property type="match status" value="1"/>
</dbReference>
<dbReference type="CDD" id="cd24067">
    <property type="entry name" value="ASKHA_NBD_ROK_BsFRK-like"/>
    <property type="match status" value="1"/>
</dbReference>
<comment type="similarity">
    <text evidence="2">Belongs to the ROK (NagC/XylR) family.</text>
</comment>
<name>H1D049_9FIRM</name>
<dbReference type="PROSITE" id="PS01125">
    <property type="entry name" value="ROK"/>
    <property type="match status" value="1"/>
</dbReference>
<comment type="cofactor">
    <cofactor evidence="1">
        <name>Mg(2+)</name>
        <dbReference type="ChEBI" id="CHEBI:18420"/>
    </cofactor>
</comment>
<dbReference type="InterPro" id="IPR051804">
    <property type="entry name" value="Carb_Metab_Reg_Kinase/Isom"/>
</dbReference>
<dbReference type="InterPro" id="IPR000600">
    <property type="entry name" value="ROK"/>
</dbReference>
<dbReference type="SUPFAM" id="SSF53067">
    <property type="entry name" value="Actin-like ATPase domain"/>
    <property type="match status" value="2"/>
</dbReference>
<dbReference type="InterPro" id="IPR049874">
    <property type="entry name" value="ROK_cs"/>
</dbReference>
<organism evidence="8 9">
    <name type="scientific">Dialister succinatiphilus YIT 11850</name>
    <dbReference type="NCBI Taxonomy" id="742743"/>
    <lineage>
        <taxon>Bacteria</taxon>
        <taxon>Bacillati</taxon>
        <taxon>Bacillota</taxon>
        <taxon>Negativicutes</taxon>
        <taxon>Veillonellales</taxon>
        <taxon>Veillonellaceae</taxon>
        <taxon>Dialister</taxon>
    </lineage>
</organism>
<dbReference type="EC" id="2.7.1.4" evidence="6"/>
<sequence>MGEVKDGTIRILSEMRFPTTTASRVLPEIIAWFKQYSIESLGIASFGPLDLKKDSHTYGYIKATPKKGWQDVDFVGPFARAFAIPIEFDTDVNGAALGESVYGAGKGCQVVAYMTVGTGIGVGLYTEGKLLHGLVHPEAGHMLIQRHPKDTYEGSCPFHKDSFLPGGCLEGYACGPAIQQRWGAPGETLHNRKEVWEMEAYYLGQGVSNLVLLYSPDKIIIGGGVMHQDNLFQMVRDEVKKNLNGYIHSDMVEGNLENYIVPPMLKDHAGLIGAIELGKRAWENENKQ</sequence>
<dbReference type="Pfam" id="PF00480">
    <property type="entry name" value="ROK"/>
    <property type="match status" value="1"/>
</dbReference>
<accession>H1D049</accession>
<dbReference type="eggNOG" id="COG1940">
    <property type="taxonomic scope" value="Bacteria"/>
</dbReference>
<proteinExistence type="inferred from homology"/>
<evidence type="ECO:0000256" key="6">
    <source>
        <dbReference type="ARBA" id="ARBA00038887"/>
    </source>
</evidence>
<evidence type="ECO:0000256" key="5">
    <source>
        <dbReference type="ARBA" id="ARBA00022842"/>
    </source>
</evidence>
<dbReference type="PANTHER" id="PTHR42742">
    <property type="entry name" value="TRANSCRIPTIONAL REPRESSOR MPRA"/>
    <property type="match status" value="1"/>
</dbReference>
<dbReference type="STRING" id="742743.HMPREF9453_00987"/>
<dbReference type="Proteomes" id="UP000003277">
    <property type="component" value="Unassembled WGS sequence"/>
</dbReference>
<dbReference type="AlphaFoldDB" id="H1D049"/>
<protein>
    <recommendedName>
        <fullName evidence="6">fructokinase</fullName>
        <ecNumber evidence="6">2.7.1.4</ecNumber>
    </recommendedName>
</protein>
<reference evidence="8 9" key="1">
    <citation type="submission" date="2011-11" db="EMBL/GenBank/DDBJ databases">
        <title>The Genome Sequence of Dialister succinatiphilus YIT 11850.</title>
        <authorList>
            <consortium name="The Broad Institute Genome Sequencing Platform"/>
            <person name="Earl A."/>
            <person name="Ward D."/>
            <person name="Feldgarden M."/>
            <person name="Gevers D."/>
            <person name="Morotomi M."/>
            <person name="Young S.K."/>
            <person name="Zeng Q."/>
            <person name="Gargeya S."/>
            <person name="Fitzgerald M."/>
            <person name="Haas B."/>
            <person name="Abouelleil A."/>
            <person name="Alvarado L."/>
            <person name="Arachchi H.M."/>
            <person name="Berlin A."/>
            <person name="Brown A."/>
            <person name="Chapman S.B."/>
            <person name="Dunbar C."/>
            <person name="Gearin G."/>
            <person name="Goldberg J."/>
            <person name="Griggs A."/>
            <person name="Gujja S."/>
            <person name="Heiman D."/>
            <person name="Howarth C."/>
            <person name="Lui A."/>
            <person name="MacDonald P.J.P."/>
            <person name="Montmayeur A."/>
            <person name="Murphy C."/>
            <person name="Neiman D."/>
            <person name="Pearson M."/>
            <person name="Priest M."/>
            <person name="Roberts A."/>
            <person name="Saif S."/>
            <person name="Shea T."/>
            <person name="Sisk P."/>
            <person name="Stolte C."/>
            <person name="Sykes S."/>
            <person name="Wortman J."/>
            <person name="Nusbaum C."/>
            <person name="Birren B."/>
        </authorList>
    </citation>
    <scope>NUCLEOTIDE SEQUENCE [LARGE SCALE GENOMIC DNA]</scope>
    <source>
        <strain evidence="8 9">YIT 11850</strain>
    </source>
</reference>
<keyword evidence="9" id="KW-1185">Reference proteome</keyword>
<keyword evidence="4" id="KW-0862">Zinc</keyword>